<evidence type="ECO:0000313" key="5">
    <source>
        <dbReference type="RefSeq" id="XP_010266191.1"/>
    </source>
</evidence>
<evidence type="ECO:0000256" key="3">
    <source>
        <dbReference type="ARBA" id="ARBA00022840"/>
    </source>
</evidence>
<dbReference type="FunCoup" id="A0A1U8AJR3">
    <property type="interactions" value="1828"/>
</dbReference>
<dbReference type="CDD" id="cd19482">
    <property type="entry name" value="RecA-like_Thep1"/>
    <property type="match status" value="1"/>
</dbReference>
<reference evidence="5" key="1">
    <citation type="submission" date="2025-08" db="UniProtKB">
        <authorList>
            <consortium name="RefSeq"/>
        </authorList>
    </citation>
    <scope>IDENTIFICATION</scope>
</reference>
<dbReference type="SUPFAM" id="SSF52540">
    <property type="entry name" value="P-loop containing nucleoside triphosphate hydrolases"/>
    <property type="match status" value="1"/>
</dbReference>
<sequence>MATPGKCFLVTGPPVSENEIPTNENTGTRFQCLVNLNRQAVFSYCCCLLPSCSFFQGVGKTTLVMRVLERIRTTNPNLKVQGFYTREVRQGTERVGFEVVTLDGRKGPLASTTNSSPESLRWPNVGKYRVDVASFELLALPELQIKEDTDLFIIDEVGKMELYSSSFFPAVLKVLESNIPVLATIPIPKFGRDIPGVARLRNHPGATIFTLNPSNRDTMKEQIYTKLVALLHKH</sequence>
<dbReference type="RefSeq" id="XP_010266191.1">
    <property type="nucleotide sequence ID" value="XM_010267889.1"/>
</dbReference>
<dbReference type="Pfam" id="PF03266">
    <property type="entry name" value="NTPase_1"/>
    <property type="match status" value="1"/>
</dbReference>
<dbReference type="GO" id="GO:0017111">
    <property type="term" value="F:ribonucleoside triphosphate phosphatase activity"/>
    <property type="evidence" value="ECO:0007669"/>
    <property type="project" value="InterPro"/>
</dbReference>
<dbReference type="AlphaFoldDB" id="A0A1U8AJR3"/>
<keyword evidence="1" id="KW-0547">Nucleotide-binding</keyword>
<evidence type="ECO:0000256" key="2">
    <source>
        <dbReference type="ARBA" id="ARBA00022801"/>
    </source>
</evidence>
<dbReference type="PANTHER" id="PTHR43146:SF1">
    <property type="entry name" value="CANCER-RELATED NUCLEOSIDE-TRIPHOSPHATASE"/>
    <property type="match status" value="1"/>
</dbReference>
<dbReference type="GO" id="GO:0005524">
    <property type="term" value="F:ATP binding"/>
    <property type="evidence" value="ECO:0007669"/>
    <property type="project" value="UniProtKB-KW"/>
</dbReference>
<dbReference type="Proteomes" id="UP000189703">
    <property type="component" value="Unplaced"/>
</dbReference>
<dbReference type="InterPro" id="IPR004948">
    <property type="entry name" value="Nuc-triphosphatase_THEP1"/>
</dbReference>
<name>A0A1U8AJR3_NELNU</name>
<accession>A0A1U8AJR3</accession>
<dbReference type="Gene3D" id="3.40.50.300">
    <property type="entry name" value="P-loop containing nucleotide triphosphate hydrolases"/>
    <property type="match status" value="1"/>
</dbReference>
<dbReference type="KEGG" id="nnu:104603772"/>
<dbReference type="OrthoDB" id="446244at2759"/>
<dbReference type="OMA" id="VTAVQNC"/>
<gene>
    <name evidence="5" type="primary">LOC104603772</name>
</gene>
<keyword evidence="4" id="KW-1185">Reference proteome</keyword>
<dbReference type="InParanoid" id="A0A1U8AJR3"/>
<dbReference type="GeneID" id="104603772"/>
<dbReference type="STRING" id="4432.A0A1U8AJR3"/>
<keyword evidence="2" id="KW-0378">Hydrolase</keyword>
<evidence type="ECO:0000313" key="4">
    <source>
        <dbReference type="Proteomes" id="UP000189703"/>
    </source>
</evidence>
<dbReference type="InterPro" id="IPR027417">
    <property type="entry name" value="P-loop_NTPase"/>
</dbReference>
<protein>
    <submittedName>
        <fullName evidence="5">Cancer-related nucleoside-triphosphatase homolog isoform X1</fullName>
    </submittedName>
</protein>
<dbReference type="eggNOG" id="ENOG502QVJ8">
    <property type="taxonomic scope" value="Eukaryota"/>
</dbReference>
<keyword evidence="3" id="KW-0067">ATP-binding</keyword>
<dbReference type="PANTHER" id="PTHR43146">
    <property type="entry name" value="CANCER-RELATED NUCLEOSIDE-TRIPHOSPHATASE"/>
    <property type="match status" value="1"/>
</dbReference>
<evidence type="ECO:0000256" key="1">
    <source>
        <dbReference type="ARBA" id="ARBA00022741"/>
    </source>
</evidence>
<organism evidence="4 5">
    <name type="scientific">Nelumbo nucifera</name>
    <name type="common">Sacred lotus</name>
    <dbReference type="NCBI Taxonomy" id="4432"/>
    <lineage>
        <taxon>Eukaryota</taxon>
        <taxon>Viridiplantae</taxon>
        <taxon>Streptophyta</taxon>
        <taxon>Embryophyta</taxon>
        <taxon>Tracheophyta</taxon>
        <taxon>Spermatophyta</taxon>
        <taxon>Magnoliopsida</taxon>
        <taxon>Proteales</taxon>
        <taxon>Nelumbonaceae</taxon>
        <taxon>Nelumbo</taxon>
    </lineage>
</organism>
<proteinExistence type="predicted"/>